<evidence type="ECO:0000256" key="1">
    <source>
        <dbReference type="SAM" id="SignalP"/>
    </source>
</evidence>
<feature type="domain" description="Peptidase M24" evidence="2">
    <location>
        <begin position="221"/>
        <end position="421"/>
    </location>
</feature>
<dbReference type="OrthoDB" id="9765815at2"/>
<evidence type="ECO:0000259" key="2">
    <source>
        <dbReference type="Pfam" id="PF00557"/>
    </source>
</evidence>
<dbReference type="EMBL" id="QUZK01000047">
    <property type="protein sequence ID" value="RFF29370.1"/>
    <property type="molecule type" value="Genomic_DNA"/>
</dbReference>
<dbReference type="Pfam" id="PF00557">
    <property type="entry name" value="Peptidase_M24"/>
    <property type="match status" value="1"/>
</dbReference>
<name>A0A3E1K600_9GAMM</name>
<evidence type="ECO:0000313" key="4">
    <source>
        <dbReference type="Proteomes" id="UP000260351"/>
    </source>
</evidence>
<reference evidence="3 4" key="1">
    <citation type="submission" date="2018-08" db="EMBL/GenBank/DDBJ databases">
        <title>Wenzhouxiangella salilacus sp. nov., a novel bacterium isolated from a saline lake in Xinjiang Province, China.</title>
        <authorList>
            <person name="Han S."/>
        </authorList>
    </citation>
    <scope>NUCLEOTIDE SEQUENCE [LARGE SCALE GENOMIC DNA]</scope>
    <source>
        <strain evidence="3 4">XDB06</strain>
    </source>
</reference>
<gene>
    <name evidence="3" type="ORF">DZC52_13045</name>
</gene>
<proteinExistence type="predicted"/>
<dbReference type="SUPFAM" id="SSF55920">
    <property type="entry name" value="Creatinase/aminopeptidase"/>
    <property type="match status" value="1"/>
</dbReference>
<protein>
    <submittedName>
        <fullName evidence="3">M24 family metallopeptidase</fullName>
    </submittedName>
</protein>
<sequence>MIRTTLLLALAPALLLAHPQAAAQTSSHDQGRVLESADLAVLSTRERIEPENAMLAARLENLLPGLMEETGIDMWLVLNREYGEDPVYFTLVPQPGFAARRTTMLVFSRNEDGRVERLTVNRYPLGEPYESAWEGGSLEEQWAALGELIVDRDPARIGINVSEHWPEADGLTHGLYQKLLAALPPEFHDRLLPAEDLVIRWLETRSQSELNVYPHIVSLARGVIAEAFSARVITPGVTTTDDVAWFIRLRFESLGLEPWFMPYVNIQRPGMECGEEAPFCGASGTVQPGDVLHTDVGICYLKLCTDTQEMGYVPKPGETEVPQGLRDALAQGNDWQDGLTAAFETGRTGNEILAAAQQAMADAPWTFNIYTHPIGFFGHAPGPTIGMWDLPAEVAHTGDWPLHADTAYAIEGSIKTPVPEWGDQLVNIKLEQTAVFDGERVIYLAGRQTGWHVIR</sequence>
<evidence type="ECO:0000313" key="3">
    <source>
        <dbReference type="EMBL" id="RFF29370.1"/>
    </source>
</evidence>
<dbReference type="Proteomes" id="UP000260351">
    <property type="component" value="Unassembled WGS sequence"/>
</dbReference>
<keyword evidence="4" id="KW-1185">Reference proteome</keyword>
<feature type="chain" id="PRO_5017628362" evidence="1">
    <location>
        <begin position="24"/>
        <end position="455"/>
    </location>
</feature>
<comment type="caution">
    <text evidence="3">The sequence shown here is derived from an EMBL/GenBank/DDBJ whole genome shotgun (WGS) entry which is preliminary data.</text>
</comment>
<feature type="signal peptide" evidence="1">
    <location>
        <begin position="1"/>
        <end position="23"/>
    </location>
</feature>
<dbReference type="InterPro" id="IPR000994">
    <property type="entry name" value="Pept_M24"/>
</dbReference>
<keyword evidence="1" id="KW-0732">Signal</keyword>
<dbReference type="Gene3D" id="3.90.230.10">
    <property type="entry name" value="Creatinase/methionine aminopeptidase superfamily"/>
    <property type="match status" value="1"/>
</dbReference>
<accession>A0A3E1K600</accession>
<dbReference type="RefSeq" id="WP_116651593.1">
    <property type="nucleotide sequence ID" value="NZ_QUZK01000047.1"/>
</dbReference>
<dbReference type="AlphaFoldDB" id="A0A3E1K600"/>
<dbReference type="InterPro" id="IPR036005">
    <property type="entry name" value="Creatinase/aminopeptidase-like"/>
</dbReference>
<organism evidence="3 4">
    <name type="scientific">Wenzhouxiangella sediminis</name>
    <dbReference type="NCBI Taxonomy" id="1792836"/>
    <lineage>
        <taxon>Bacteria</taxon>
        <taxon>Pseudomonadati</taxon>
        <taxon>Pseudomonadota</taxon>
        <taxon>Gammaproteobacteria</taxon>
        <taxon>Chromatiales</taxon>
        <taxon>Wenzhouxiangellaceae</taxon>
        <taxon>Wenzhouxiangella</taxon>
    </lineage>
</organism>